<dbReference type="Proteomes" id="UP001066276">
    <property type="component" value="Chromosome 4_1"/>
</dbReference>
<accession>A0AAV7T5Z7</accession>
<comment type="caution">
    <text evidence="2">The sequence shown here is derived from an EMBL/GenBank/DDBJ whole genome shotgun (WGS) entry which is preliminary data.</text>
</comment>
<dbReference type="EMBL" id="JANPWB010000007">
    <property type="protein sequence ID" value="KAJ1171815.1"/>
    <property type="molecule type" value="Genomic_DNA"/>
</dbReference>
<dbReference type="AlphaFoldDB" id="A0AAV7T5Z7"/>
<reference evidence="2" key="1">
    <citation type="journal article" date="2022" name="bioRxiv">
        <title>Sequencing and chromosome-scale assembly of the giantPleurodeles waltlgenome.</title>
        <authorList>
            <person name="Brown T."/>
            <person name="Elewa A."/>
            <person name="Iarovenko S."/>
            <person name="Subramanian E."/>
            <person name="Araus A.J."/>
            <person name="Petzold A."/>
            <person name="Susuki M."/>
            <person name="Suzuki K.-i.T."/>
            <person name="Hayashi T."/>
            <person name="Toyoda A."/>
            <person name="Oliveira C."/>
            <person name="Osipova E."/>
            <person name="Leigh N.D."/>
            <person name="Simon A."/>
            <person name="Yun M.H."/>
        </authorList>
    </citation>
    <scope>NUCLEOTIDE SEQUENCE</scope>
    <source>
        <strain evidence="2">20211129_DDA</strain>
        <tissue evidence="2">Liver</tissue>
    </source>
</reference>
<organism evidence="2 3">
    <name type="scientific">Pleurodeles waltl</name>
    <name type="common">Iberian ribbed newt</name>
    <dbReference type="NCBI Taxonomy" id="8319"/>
    <lineage>
        <taxon>Eukaryota</taxon>
        <taxon>Metazoa</taxon>
        <taxon>Chordata</taxon>
        <taxon>Craniata</taxon>
        <taxon>Vertebrata</taxon>
        <taxon>Euteleostomi</taxon>
        <taxon>Amphibia</taxon>
        <taxon>Batrachia</taxon>
        <taxon>Caudata</taxon>
        <taxon>Salamandroidea</taxon>
        <taxon>Salamandridae</taxon>
        <taxon>Pleurodelinae</taxon>
        <taxon>Pleurodeles</taxon>
    </lineage>
</organism>
<evidence type="ECO:0000256" key="1">
    <source>
        <dbReference type="SAM" id="MobiDB-lite"/>
    </source>
</evidence>
<feature type="compositionally biased region" description="Basic and acidic residues" evidence="1">
    <location>
        <begin position="114"/>
        <end position="126"/>
    </location>
</feature>
<feature type="region of interest" description="Disordered" evidence="1">
    <location>
        <begin position="40"/>
        <end position="132"/>
    </location>
</feature>
<name>A0AAV7T5Z7_PLEWA</name>
<keyword evidence="3" id="KW-1185">Reference proteome</keyword>
<feature type="compositionally biased region" description="Basic and acidic residues" evidence="1">
    <location>
        <begin position="68"/>
        <end position="98"/>
    </location>
</feature>
<evidence type="ECO:0000313" key="3">
    <source>
        <dbReference type="Proteomes" id="UP001066276"/>
    </source>
</evidence>
<protein>
    <submittedName>
        <fullName evidence="2">Uncharacterized protein</fullName>
    </submittedName>
</protein>
<feature type="compositionally biased region" description="Basic and acidic residues" evidence="1">
    <location>
        <begin position="46"/>
        <end position="59"/>
    </location>
</feature>
<evidence type="ECO:0000313" key="2">
    <source>
        <dbReference type="EMBL" id="KAJ1171815.1"/>
    </source>
</evidence>
<gene>
    <name evidence="2" type="ORF">NDU88_003673</name>
</gene>
<sequence>MRVSRKSVLSVWNCESRWKAFNARVLFERFGIGDTRSFEQTKNMPKKKDGLKRQAKDLEGQAEVNVDAEGRIEDGEHTKGQDVNEACNSHEGESHEADTSDYGLVGLEGMSKSGEVDGDGRIELDSGRQSLM</sequence>
<proteinExistence type="predicted"/>